<reference evidence="2 3" key="2">
    <citation type="submission" date="2016-12" db="EMBL/GenBank/DDBJ databases">
        <title>Draft Genome Sequence of Cystobacter ferrugineus Strain Cbfe23.</title>
        <authorList>
            <person name="Akbar S."/>
            <person name="Dowd S.E."/>
            <person name="Stevens D.C."/>
        </authorList>
    </citation>
    <scope>NUCLEOTIDE SEQUENCE [LARGE SCALE GENOMIC DNA]</scope>
    <source>
        <strain evidence="2 3">Cbfe23</strain>
    </source>
</reference>
<accession>A0A1L9BAE0</accession>
<evidence type="ECO:0000313" key="2">
    <source>
        <dbReference type="EMBL" id="OJH39240.1"/>
    </source>
</evidence>
<feature type="domain" description="Immunity MXAN-0049 protein" evidence="1">
    <location>
        <begin position="38"/>
        <end position="157"/>
    </location>
</feature>
<keyword evidence="3" id="KW-1185">Reference proteome</keyword>
<dbReference type="Pfam" id="PF07791">
    <property type="entry name" value="Imm11"/>
    <property type="match status" value="1"/>
</dbReference>
<dbReference type="STRING" id="83449.BON30_17070"/>
<gene>
    <name evidence="2" type="ORF">BON30_17070</name>
</gene>
<proteinExistence type="predicted"/>
<dbReference type="InterPro" id="IPR012433">
    <property type="entry name" value="Imm11"/>
</dbReference>
<sequence>MYSHRMGQGHPMGDKYPQNAEWQMSDRYGGTKLASLIASHYLVVERKLKEVFERTGVPMECLGFTLYDHKRQVASRDYFLINPLGTFDCLNLEKSEIEYSDETPGEIIGIDKYVLDRNKLRSAPDFFRIKEDPYVYVLSHKLVDELKQLNPTNVYLTQLEQA</sequence>
<protein>
    <recommendedName>
        <fullName evidence="1">Immunity MXAN-0049 protein domain-containing protein</fullName>
    </recommendedName>
</protein>
<evidence type="ECO:0000259" key="1">
    <source>
        <dbReference type="Pfam" id="PF07791"/>
    </source>
</evidence>
<comment type="caution">
    <text evidence="2">The sequence shown here is derived from an EMBL/GenBank/DDBJ whole genome shotgun (WGS) entry which is preliminary data.</text>
</comment>
<reference evidence="3" key="1">
    <citation type="submission" date="2016-11" db="EMBL/GenBank/DDBJ databases">
        <authorList>
            <person name="Shukria A."/>
            <person name="Stevens D.C."/>
        </authorList>
    </citation>
    <scope>NUCLEOTIDE SEQUENCE [LARGE SCALE GENOMIC DNA]</scope>
    <source>
        <strain evidence="3">Cbfe23</strain>
    </source>
</reference>
<evidence type="ECO:0000313" key="3">
    <source>
        <dbReference type="Proteomes" id="UP000182229"/>
    </source>
</evidence>
<dbReference type="Proteomes" id="UP000182229">
    <property type="component" value="Unassembled WGS sequence"/>
</dbReference>
<dbReference type="RefSeq" id="WP_071899411.1">
    <property type="nucleotide sequence ID" value="NZ_MPIN01000004.1"/>
</dbReference>
<name>A0A1L9BAE0_9BACT</name>
<organism evidence="2 3">
    <name type="scientific">Cystobacter ferrugineus</name>
    <dbReference type="NCBI Taxonomy" id="83449"/>
    <lineage>
        <taxon>Bacteria</taxon>
        <taxon>Pseudomonadati</taxon>
        <taxon>Myxococcota</taxon>
        <taxon>Myxococcia</taxon>
        <taxon>Myxococcales</taxon>
        <taxon>Cystobacterineae</taxon>
        <taxon>Archangiaceae</taxon>
        <taxon>Cystobacter</taxon>
    </lineage>
</organism>
<dbReference type="AlphaFoldDB" id="A0A1L9BAE0"/>
<dbReference type="EMBL" id="MPIN01000004">
    <property type="protein sequence ID" value="OJH39240.1"/>
    <property type="molecule type" value="Genomic_DNA"/>
</dbReference>